<keyword evidence="3" id="KW-0808">Transferase</keyword>
<dbReference type="AlphaFoldDB" id="A0A9Q0N6X4"/>
<evidence type="ECO:0000313" key="3">
    <source>
        <dbReference type="EMBL" id="KAJ6643749.1"/>
    </source>
</evidence>
<evidence type="ECO:0000313" key="4">
    <source>
        <dbReference type="Proteomes" id="UP001151699"/>
    </source>
</evidence>
<sequence>MSNLQENKRWKQKHKFKELKKLHKEQNLEKKLEKQKKREAQEQISQKPTVPSKPVSTVSIAVPGSILDNAQSQELRTYLAGQVARAACIFKVDEVIVFDDYGLTSSLSKRSRVDEINEDGEQIRHCCVQFARILQYLECPQYLRKFFFPLHKDLKLSGLLNPLDAPHHLRQQNDFIYREGVVTNKPPKDTKGSYVNIGLLNDCLVDKILQVGLRVTVKLAASQDLKSRKLKGVIVSPSEPRNETGVYWGYTVRIAKSLSDIFLKSPYENGYDLTIGTSDKGESIYTVEKDSLTYNHALIVYGGLQGLESAAENDDKLNVEDPSLLFDHYLNAVPCQGSRTIRTEEAILISLASLQDKLQPNVRPKEFNLSESIPQSEDTGVKQFEHKLPKDRNVSQPNTSKSQPDQDLSRFD</sequence>
<keyword evidence="3" id="KW-0489">Methyltransferase</keyword>
<dbReference type="Pfam" id="PF02598">
    <property type="entry name" value="Methyltrn_RNA_3"/>
    <property type="match status" value="1"/>
</dbReference>
<feature type="compositionally biased region" description="Basic and acidic residues" evidence="2">
    <location>
        <begin position="379"/>
        <end position="393"/>
    </location>
</feature>
<dbReference type="InterPro" id="IPR029028">
    <property type="entry name" value="Alpha/beta_knot_MTases"/>
</dbReference>
<dbReference type="InterPro" id="IPR003750">
    <property type="entry name" value="Put_MeTrfase-C9orf114-like"/>
</dbReference>
<keyword evidence="4" id="KW-1185">Reference proteome</keyword>
<dbReference type="GO" id="GO:0008168">
    <property type="term" value="F:methyltransferase activity"/>
    <property type="evidence" value="ECO:0007669"/>
    <property type="project" value="UniProtKB-KW"/>
</dbReference>
<dbReference type="OrthoDB" id="361029at2759"/>
<dbReference type="Gene3D" id="3.40.1280.10">
    <property type="match status" value="1"/>
</dbReference>
<name>A0A9Q0N6X4_9DIPT</name>
<dbReference type="InterPro" id="IPR012340">
    <property type="entry name" value="NA-bd_OB-fold"/>
</dbReference>
<feature type="compositionally biased region" description="Polar residues" evidence="2">
    <location>
        <begin position="394"/>
        <end position="406"/>
    </location>
</feature>
<comment type="caution">
    <text evidence="3">The sequence shown here is derived from an EMBL/GenBank/DDBJ whole genome shotgun (WGS) entry which is preliminary data.</text>
</comment>
<feature type="compositionally biased region" description="Polar residues" evidence="2">
    <location>
        <begin position="44"/>
        <end position="56"/>
    </location>
</feature>
<evidence type="ECO:0000256" key="2">
    <source>
        <dbReference type="SAM" id="MobiDB-lite"/>
    </source>
</evidence>
<dbReference type="InterPro" id="IPR029026">
    <property type="entry name" value="tRNA_m1G_MTases_N"/>
</dbReference>
<feature type="compositionally biased region" description="Basic and acidic residues" evidence="2">
    <location>
        <begin position="31"/>
        <end position="41"/>
    </location>
</feature>
<dbReference type="Proteomes" id="UP001151699">
    <property type="component" value="Chromosome B"/>
</dbReference>
<dbReference type="PANTHER" id="PTHR12150:SF13">
    <property type="entry name" value="METHYLTRANSFERASE C9ORF114-RELATED"/>
    <property type="match status" value="1"/>
</dbReference>
<gene>
    <name evidence="3" type="primary">Spout1</name>
    <name evidence="3" type="ORF">Bhyg_08714</name>
</gene>
<dbReference type="GO" id="GO:0032259">
    <property type="term" value="P:methylation"/>
    <property type="evidence" value="ECO:0007669"/>
    <property type="project" value="UniProtKB-KW"/>
</dbReference>
<feature type="region of interest" description="Disordered" evidence="2">
    <location>
        <begin position="31"/>
        <end position="56"/>
    </location>
</feature>
<proteinExistence type="inferred from homology"/>
<accession>A0A9Q0N6X4</accession>
<comment type="similarity">
    <text evidence="1">Belongs to the class IV-like SAM-binding methyltransferase superfamily.</text>
</comment>
<organism evidence="3 4">
    <name type="scientific">Pseudolycoriella hygida</name>
    <dbReference type="NCBI Taxonomy" id="35572"/>
    <lineage>
        <taxon>Eukaryota</taxon>
        <taxon>Metazoa</taxon>
        <taxon>Ecdysozoa</taxon>
        <taxon>Arthropoda</taxon>
        <taxon>Hexapoda</taxon>
        <taxon>Insecta</taxon>
        <taxon>Pterygota</taxon>
        <taxon>Neoptera</taxon>
        <taxon>Endopterygota</taxon>
        <taxon>Diptera</taxon>
        <taxon>Nematocera</taxon>
        <taxon>Sciaroidea</taxon>
        <taxon>Sciaridae</taxon>
        <taxon>Pseudolycoriella</taxon>
    </lineage>
</organism>
<dbReference type="SUPFAM" id="SSF75217">
    <property type="entry name" value="alpha/beta knot"/>
    <property type="match status" value="1"/>
</dbReference>
<evidence type="ECO:0000256" key="1">
    <source>
        <dbReference type="ARBA" id="ARBA00009841"/>
    </source>
</evidence>
<dbReference type="CDD" id="cd18086">
    <property type="entry name" value="HsC9orf114-like"/>
    <property type="match status" value="1"/>
</dbReference>
<dbReference type="SUPFAM" id="SSF50249">
    <property type="entry name" value="Nucleic acid-binding proteins"/>
    <property type="match status" value="1"/>
</dbReference>
<feature type="region of interest" description="Disordered" evidence="2">
    <location>
        <begin position="367"/>
        <end position="412"/>
    </location>
</feature>
<feature type="compositionally biased region" description="Polar residues" evidence="2">
    <location>
        <begin position="369"/>
        <end position="378"/>
    </location>
</feature>
<protein>
    <submittedName>
        <fullName evidence="3">Methyltransferase C9orf114 like</fullName>
    </submittedName>
</protein>
<reference evidence="3" key="1">
    <citation type="submission" date="2022-07" db="EMBL/GenBank/DDBJ databases">
        <authorList>
            <person name="Trinca V."/>
            <person name="Uliana J.V.C."/>
            <person name="Torres T.T."/>
            <person name="Ward R.J."/>
            <person name="Monesi N."/>
        </authorList>
    </citation>
    <scope>NUCLEOTIDE SEQUENCE</scope>
    <source>
        <strain evidence="3">HSMRA1968</strain>
        <tissue evidence="3">Whole embryos</tissue>
    </source>
</reference>
<dbReference type="Gene3D" id="2.40.50.140">
    <property type="entry name" value="Nucleic acid-binding proteins"/>
    <property type="match status" value="1"/>
</dbReference>
<dbReference type="PANTHER" id="PTHR12150">
    <property type="entry name" value="CLASS IV SAM-BINDING METHYLTRANSFERASE-RELATED"/>
    <property type="match status" value="1"/>
</dbReference>
<dbReference type="EMBL" id="WJQU01000002">
    <property type="protein sequence ID" value="KAJ6643749.1"/>
    <property type="molecule type" value="Genomic_DNA"/>
</dbReference>